<dbReference type="AlphaFoldDB" id="A0A6J6I879"/>
<name>A0A6J6I879_9ZZZZ</name>
<organism evidence="2">
    <name type="scientific">freshwater metagenome</name>
    <dbReference type="NCBI Taxonomy" id="449393"/>
    <lineage>
        <taxon>unclassified sequences</taxon>
        <taxon>metagenomes</taxon>
        <taxon>ecological metagenomes</taxon>
    </lineage>
</organism>
<accession>A0A6J6I879</accession>
<dbReference type="InterPro" id="IPR054058">
    <property type="entry name" value="HTH_67"/>
</dbReference>
<evidence type="ECO:0000313" key="2">
    <source>
        <dbReference type="EMBL" id="CAB4621880.1"/>
    </source>
</evidence>
<gene>
    <name evidence="2" type="ORF">UFOPK1835_01850</name>
</gene>
<dbReference type="EMBL" id="CAEZUP010000108">
    <property type="protein sequence ID" value="CAB4621880.1"/>
    <property type="molecule type" value="Genomic_DNA"/>
</dbReference>
<evidence type="ECO:0000256" key="1">
    <source>
        <dbReference type="SAM" id="MobiDB-lite"/>
    </source>
</evidence>
<protein>
    <submittedName>
        <fullName evidence="2">Unannotated protein</fullName>
    </submittedName>
</protein>
<dbReference type="NCBIfam" id="NF047719">
    <property type="entry name" value="SCO6745_fam_HTH"/>
    <property type="match status" value="1"/>
</dbReference>
<feature type="region of interest" description="Disordered" evidence="1">
    <location>
        <begin position="265"/>
        <end position="288"/>
    </location>
</feature>
<sequence>MQTTIGWIFWDPGAVGRFATLGLPGPIGYIAARCAPLAPAGPDAVIAAFGSISPLAIRATFAMVDASTSFDEVWNARNDAVLEGLAAHSPDLLPVLARDADIWWTIVEQLPTSGRTFFASHLRMERPSDPTLSGWHAINCIREWRGDTHWALATAQGLTGIEASILHNAWLGYDDEWLPTSRGSTPGEIGAGMELLRAKGLAVENRITEAGIELRENLEADTDSMTVLPWQLLGESASARFAEEFEAPCELLLARVDETAGTNYQPASRIRIRDTKDGDQTSGRNSTS</sequence>
<reference evidence="2" key="1">
    <citation type="submission" date="2020-05" db="EMBL/GenBank/DDBJ databases">
        <authorList>
            <person name="Chiriac C."/>
            <person name="Salcher M."/>
            <person name="Ghai R."/>
            <person name="Kavagutti S V."/>
        </authorList>
    </citation>
    <scope>NUCLEOTIDE SEQUENCE</scope>
</reference>
<proteinExistence type="predicted"/>
<dbReference type="Pfam" id="PF21863">
    <property type="entry name" value="HTH_67"/>
    <property type="match status" value="1"/>
</dbReference>